<proteinExistence type="predicted"/>
<organism evidence="1 2">
    <name type="scientific">Strongyloides venezuelensis</name>
    <name type="common">Threadworm</name>
    <dbReference type="NCBI Taxonomy" id="75913"/>
    <lineage>
        <taxon>Eukaryota</taxon>
        <taxon>Metazoa</taxon>
        <taxon>Ecdysozoa</taxon>
        <taxon>Nematoda</taxon>
        <taxon>Chromadorea</taxon>
        <taxon>Rhabditida</taxon>
        <taxon>Tylenchina</taxon>
        <taxon>Panagrolaimomorpha</taxon>
        <taxon>Strongyloidoidea</taxon>
        <taxon>Strongyloididae</taxon>
        <taxon>Strongyloides</taxon>
    </lineage>
</organism>
<protein>
    <submittedName>
        <fullName evidence="2">Apoptosis-associated speck-like protein containing a CARD</fullName>
    </submittedName>
</protein>
<sequence>MRLSDSDRIKLEVVVATLKVCDKGNRLSLNRLSLLGLENLNLAEAREKVRIYKCREIVSAEIVNQLQSMLEESINQLCESLESDIEEMGKMFIVLDDFDETKMSMSSLLHKFEKCLKYYKISDDKEKLNTLLIKLTNDCVPEVEHTTGYESAKTTLLQRYGEDMTEDHAQSQLQYFKFDLMKKSILVDLKQFARLHHDYEGSETASFIDILDKLEKSGDCSTSDHGG</sequence>
<dbReference type="Proteomes" id="UP000035680">
    <property type="component" value="Unassembled WGS sequence"/>
</dbReference>
<evidence type="ECO:0000313" key="1">
    <source>
        <dbReference type="Proteomes" id="UP000035680"/>
    </source>
</evidence>
<dbReference type="WBParaSite" id="SVE_1199000.1">
    <property type="protein sequence ID" value="SVE_1199000.1"/>
    <property type="gene ID" value="SVE_1199000"/>
</dbReference>
<accession>A0A0K0FQR0</accession>
<keyword evidence="1" id="KW-1185">Reference proteome</keyword>
<name>A0A0K0FQR0_STRVS</name>
<dbReference type="AlphaFoldDB" id="A0A0K0FQR0"/>
<reference evidence="1" key="1">
    <citation type="submission" date="2014-07" db="EMBL/GenBank/DDBJ databases">
        <authorList>
            <person name="Martin A.A"/>
            <person name="De Silva N."/>
        </authorList>
    </citation>
    <scope>NUCLEOTIDE SEQUENCE</scope>
</reference>
<evidence type="ECO:0000313" key="2">
    <source>
        <dbReference type="WBParaSite" id="SVE_1199000.1"/>
    </source>
</evidence>
<reference evidence="2" key="2">
    <citation type="submission" date="2015-08" db="UniProtKB">
        <authorList>
            <consortium name="WormBaseParasite"/>
        </authorList>
    </citation>
    <scope>IDENTIFICATION</scope>
</reference>